<evidence type="ECO:0000259" key="1">
    <source>
        <dbReference type="Pfam" id="PF14008"/>
    </source>
</evidence>
<sequence>MPVYNNTADAAGLTDPKAPMYIVAGGAGNIEGMSDVGDRQSYNAFAYADDFSYARVSLLDRNQLQVQFIRSTTGEVLDQSTLYKSHSAPFVVQ</sequence>
<evidence type="ECO:0000313" key="3">
    <source>
        <dbReference type="Proteomes" id="UP001148614"/>
    </source>
</evidence>
<accession>A0A9W8TM22</accession>
<dbReference type="VEuPathDB" id="FungiDB:F4678DRAFT_472740"/>
<organism evidence="2 3">
    <name type="scientific">Xylaria arbuscula</name>
    <dbReference type="NCBI Taxonomy" id="114810"/>
    <lineage>
        <taxon>Eukaryota</taxon>
        <taxon>Fungi</taxon>
        <taxon>Dikarya</taxon>
        <taxon>Ascomycota</taxon>
        <taxon>Pezizomycotina</taxon>
        <taxon>Sordariomycetes</taxon>
        <taxon>Xylariomycetidae</taxon>
        <taxon>Xylariales</taxon>
        <taxon>Xylariaceae</taxon>
        <taxon>Xylaria</taxon>
    </lineage>
</organism>
<comment type="caution">
    <text evidence="2">The sequence shown here is derived from an EMBL/GenBank/DDBJ whole genome shotgun (WGS) entry which is preliminary data.</text>
</comment>
<reference evidence="2" key="1">
    <citation type="submission" date="2022-07" db="EMBL/GenBank/DDBJ databases">
        <title>Genome Sequence of Xylaria arbuscula.</title>
        <authorList>
            <person name="Buettner E."/>
        </authorList>
    </citation>
    <scope>NUCLEOTIDE SEQUENCE</scope>
    <source>
        <strain evidence="2">VT107</strain>
    </source>
</reference>
<dbReference type="AlphaFoldDB" id="A0A9W8TM22"/>
<evidence type="ECO:0000313" key="2">
    <source>
        <dbReference type="EMBL" id="KAJ3570260.1"/>
    </source>
</evidence>
<proteinExistence type="predicted"/>
<protein>
    <recommendedName>
        <fullName evidence="1">Purple acid phosphatase C-terminal domain-containing protein</fullName>
    </recommendedName>
</protein>
<dbReference type="Proteomes" id="UP001148614">
    <property type="component" value="Unassembled WGS sequence"/>
</dbReference>
<dbReference type="Pfam" id="PF14008">
    <property type="entry name" value="Metallophos_C"/>
    <property type="match status" value="1"/>
</dbReference>
<feature type="domain" description="Purple acid phosphatase C-terminal" evidence="1">
    <location>
        <begin position="18"/>
        <end position="79"/>
    </location>
</feature>
<dbReference type="InterPro" id="IPR029052">
    <property type="entry name" value="Metallo-depent_PP-like"/>
</dbReference>
<name>A0A9W8TM22_9PEZI</name>
<dbReference type="EMBL" id="JANPWZ010000954">
    <property type="protein sequence ID" value="KAJ3570260.1"/>
    <property type="molecule type" value="Genomic_DNA"/>
</dbReference>
<gene>
    <name evidence="2" type="ORF">NPX13_g5791</name>
</gene>
<dbReference type="Gene3D" id="3.60.21.10">
    <property type="match status" value="1"/>
</dbReference>
<keyword evidence="3" id="KW-1185">Reference proteome</keyword>
<dbReference type="SUPFAM" id="SSF56300">
    <property type="entry name" value="Metallo-dependent phosphatases"/>
    <property type="match status" value="1"/>
</dbReference>
<dbReference type="InterPro" id="IPR025733">
    <property type="entry name" value="PAPs_C"/>
</dbReference>